<reference evidence="4" key="1">
    <citation type="journal article" date="2023" name="Commun. Biol.">
        <title>Genome analysis of Parmales, the sister group of diatoms, reveals the evolutionary specialization of diatoms from phago-mixotrophs to photoautotrophs.</title>
        <authorList>
            <person name="Ban H."/>
            <person name="Sato S."/>
            <person name="Yoshikawa S."/>
            <person name="Yamada K."/>
            <person name="Nakamura Y."/>
            <person name="Ichinomiya M."/>
            <person name="Sato N."/>
            <person name="Blanc-Mathieu R."/>
            <person name="Endo H."/>
            <person name="Kuwata A."/>
            <person name="Ogata H."/>
        </authorList>
    </citation>
    <scope>NUCLEOTIDE SEQUENCE [LARGE SCALE GENOMIC DNA]</scope>
</reference>
<accession>A0A9W7B2D3</accession>
<organism evidence="3 4">
    <name type="scientific">Triparma laevis f. inornata</name>
    <dbReference type="NCBI Taxonomy" id="1714386"/>
    <lineage>
        <taxon>Eukaryota</taxon>
        <taxon>Sar</taxon>
        <taxon>Stramenopiles</taxon>
        <taxon>Ochrophyta</taxon>
        <taxon>Bolidophyceae</taxon>
        <taxon>Parmales</taxon>
        <taxon>Triparmaceae</taxon>
        <taxon>Triparma</taxon>
    </lineage>
</organism>
<dbReference type="Proteomes" id="UP001162640">
    <property type="component" value="Unassembled WGS sequence"/>
</dbReference>
<evidence type="ECO:0000256" key="1">
    <source>
        <dbReference type="PROSITE-ProRule" id="PRU00259"/>
    </source>
</evidence>
<evidence type="ECO:0000313" key="4">
    <source>
        <dbReference type="Proteomes" id="UP001162640"/>
    </source>
</evidence>
<dbReference type="AlphaFoldDB" id="A0A9W7B2D3"/>
<evidence type="ECO:0000256" key="2">
    <source>
        <dbReference type="SAM" id="MobiDB-lite"/>
    </source>
</evidence>
<dbReference type="PROSITE" id="PS50176">
    <property type="entry name" value="ARM_REPEAT"/>
    <property type="match status" value="1"/>
</dbReference>
<dbReference type="SUPFAM" id="SSF48371">
    <property type="entry name" value="ARM repeat"/>
    <property type="match status" value="1"/>
</dbReference>
<dbReference type="EMBL" id="BLQM01000316">
    <property type="protein sequence ID" value="GMH82619.1"/>
    <property type="molecule type" value="Genomic_DNA"/>
</dbReference>
<name>A0A9W7B2D3_9STRA</name>
<sequence length="612" mass="66726">MSDIYNDPDDKAHTVVNHADDDVYDEAWDVEQALELRAKEAALAALGDVEKLGHELGSELMKDAIAIEHLGSSLVKNAGGMLGKVAHGEMPLQIGHAHGHKKAGGDDESTLSGMTTVMSKKEKKKEKKRKKKEKEKKKAEVLALRLERRKAKEEKEKLKEGYVPVPDPETGEPEAGTRQQAERDEEEAVLRFKPTADSIDSLILDVSLATSQPAHINKQIKSSGKRIAAPAASGISNFARGSMSSKPGDVNSRERKAIVEMGGVVPLANSLDPKNDDFLLTQVTDALANLAIDAQGREAVGKSDAVEKLVGILSDASHPDADKAARQSELAEYAAACLRNLALDEHNSEKMAACGAIPAMIQLSIDSGPVTKGMCACCLACIAKEKSRCEQICDYGAAGPLIKMLDMKEEVCQLSAAGCLSELSRLRRNKLKISHTGGFEALLKVLDKEGDFLVQMVQEKAIAILLNLCEEKELKHHAVKMGVIPRAIKFLTVGTPTGKESAAWILCRLSKYLESEQRQETCIPVARMIDSDIWSVKSSAASATMQLYRDDEEKIMFVKEGEGLRRLMKMLTVRDPRVHENTLGAILSLMENAEPANKLKPEQPAHRLKPEP</sequence>
<dbReference type="InterPro" id="IPR016024">
    <property type="entry name" value="ARM-type_fold"/>
</dbReference>
<proteinExistence type="predicted"/>
<dbReference type="PANTHER" id="PTHR23315">
    <property type="entry name" value="U BOX DOMAIN-CONTAINING"/>
    <property type="match status" value="1"/>
</dbReference>
<feature type="region of interest" description="Disordered" evidence="2">
    <location>
        <begin position="96"/>
        <end position="139"/>
    </location>
</feature>
<feature type="compositionally biased region" description="Basic residues" evidence="2">
    <location>
        <begin position="121"/>
        <end position="135"/>
    </location>
</feature>
<feature type="repeat" description="ARM" evidence="1">
    <location>
        <begin position="304"/>
        <end position="356"/>
    </location>
</feature>
<evidence type="ECO:0000313" key="3">
    <source>
        <dbReference type="EMBL" id="GMH82619.1"/>
    </source>
</evidence>
<dbReference type="InterPro" id="IPR011989">
    <property type="entry name" value="ARM-like"/>
</dbReference>
<dbReference type="InterPro" id="IPR000225">
    <property type="entry name" value="Armadillo"/>
</dbReference>
<dbReference type="Gene3D" id="1.25.10.10">
    <property type="entry name" value="Leucine-rich Repeat Variant"/>
    <property type="match status" value="2"/>
</dbReference>
<comment type="caution">
    <text evidence="3">The sequence shown here is derived from an EMBL/GenBank/DDBJ whole genome shotgun (WGS) entry which is preliminary data.</text>
</comment>
<feature type="region of interest" description="Disordered" evidence="2">
    <location>
        <begin position="152"/>
        <end position="185"/>
    </location>
</feature>
<dbReference type="SMART" id="SM00185">
    <property type="entry name" value="ARM"/>
    <property type="match status" value="7"/>
</dbReference>
<gene>
    <name evidence="3" type="ORF">TL16_g09319</name>
</gene>
<protein>
    <submittedName>
        <fullName evidence="3">Uncharacterized protein</fullName>
    </submittedName>
</protein>
<dbReference type="PANTHER" id="PTHR23315:SF7">
    <property type="entry name" value="U-BOX DOMAIN-CONTAINING PROTEIN 4"/>
    <property type="match status" value="1"/>
</dbReference>